<proteinExistence type="inferred from homology"/>
<dbReference type="Proteomes" id="UP000199514">
    <property type="component" value="Unassembled WGS sequence"/>
</dbReference>
<dbReference type="Pfam" id="PF00155">
    <property type="entry name" value="Aminotran_1_2"/>
    <property type="match status" value="1"/>
</dbReference>
<dbReference type="GO" id="GO:0016740">
    <property type="term" value="F:transferase activity"/>
    <property type="evidence" value="ECO:0007669"/>
    <property type="project" value="UniProtKB-KW"/>
</dbReference>
<keyword evidence="3" id="KW-0808">Transferase</keyword>
<dbReference type="InterPro" id="IPR004839">
    <property type="entry name" value="Aminotransferase_I/II_large"/>
</dbReference>
<dbReference type="GO" id="GO:0030170">
    <property type="term" value="F:pyridoxal phosphate binding"/>
    <property type="evidence" value="ECO:0007669"/>
    <property type="project" value="InterPro"/>
</dbReference>
<dbReference type="InterPro" id="IPR050087">
    <property type="entry name" value="AON_synthase_class-II"/>
</dbReference>
<keyword evidence="4" id="KW-0663">Pyridoxal phosphate</keyword>
<comment type="similarity">
    <text evidence="2">Belongs to the class-II pyridoxal-phosphate-dependent aminotransferase family. BioF subfamily.</text>
</comment>
<dbReference type="PANTHER" id="PTHR13693:SF77">
    <property type="entry name" value="8-AMINO-7-OXONONANOATE SYNTHASE"/>
    <property type="match status" value="1"/>
</dbReference>
<evidence type="ECO:0000256" key="2">
    <source>
        <dbReference type="ARBA" id="ARBA00010008"/>
    </source>
</evidence>
<evidence type="ECO:0000313" key="6">
    <source>
        <dbReference type="EMBL" id="SFC39271.1"/>
    </source>
</evidence>
<sequence length="383" mass="41993">MSAILTRLENALCEREQTHSLRRLQLTQGIDFFSNDYLGLATNGALVEPFLQQQYANPLFVGQKHGATGSRLLSGNSAYVLQAEQYLANLFGTENALLFNSGYAANTAVLSAIPQKGDVILYDERSHASLKEGARLSFASRFSFKHNDLQDLEAKLLRHSGKGGEVFVVVETVYSMDGDIAPLPDMVKLCQAHQAHLIVDEAHSTGIWGREGAGLLRDLGLEKEVFAAVYTFGKAIGGHGACVAGADVLVQYLVNFARPFIYTTAMPLQSVAYVLAAFEYLKATPQASGQLFERIHFFREYINTLDIAAHFTESNSPIQMLKVQGGNEAARTLASNLQGKGYNLRAVLSPTVPEGHERIRICLHNFNGLSEIKTLLEEINRAV</sequence>
<dbReference type="InterPro" id="IPR015422">
    <property type="entry name" value="PyrdxlP-dep_Trfase_small"/>
</dbReference>
<dbReference type="PANTHER" id="PTHR13693">
    <property type="entry name" value="CLASS II AMINOTRANSFERASE/8-AMINO-7-OXONONANOATE SYNTHASE"/>
    <property type="match status" value="1"/>
</dbReference>
<evidence type="ECO:0000256" key="1">
    <source>
        <dbReference type="ARBA" id="ARBA00001933"/>
    </source>
</evidence>
<dbReference type="InterPro" id="IPR015424">
    <property type="entry name" value="PyrdxlP-dep_Trfase"/>
</dbReference>
<name>A0A1I1ITM9_9BACT</name>
<dbReference type="RefSeq" id="WP_091511568.1">
    <property type="nucleotide sequence ID" value="NZ_FOLE01000005.1"/>
</dbReference>
<dbReference type="SUPFAM" id="SSF53383">
    <property type="entry name" value="PLP-dependent transferases"/>
    <property type="match status" value="1"/>
</dbReference>
<comment type="cofactor">
    <cofactor evidence="1">
        <name>pyridoxal 5'-phosphate</name>
        <dbReference type="ChEBI" id="CHEBI:597326"/>
    </cofactor>
</comment>
<evidence type="ECO:0000259" key="5">
    <source>
        <dbReference type="Pfam" id="PF00155"/>
    </source>
</evidence>
<evidence type="ECO:0000256" key="4">
    <source>
        <dbReference type="ARBA" id="ARBA00022898"/>
    </source>
</evidence>
<evidence type="ECO:0000256" key="3">
    <source>
        <dbReference type="ARBA" id="ARBA00022679"/>
    </source>
</evidence>
<accession>A0A1I1ITM9</accession>
<dbReference type="InterPro" id="IPR015421">
    <property type="entry name" value="PyrdxlP-dep_Trfase_major"/>
</dbReference>
<feature type="domain" description="Aminotransferase class I/classII large" evidence="5">
    <location>
        <begin position="29"/>
        <end position="364"/>
    </location>
</feature>
<evidence type="ECO:0000313" key="7">
    <source>
        <dbReference type="Proteomes" id="UP000199514"/>
    </source>
</evidence>
<dbReference type="STRING" id="927664.SAMN05421780_10580"/>
<gene>
    <name evidence="6" type="ORF">SAMN05421780_10580</name>
</gene>
<reference evidence="6 7" key="1">
    <citation type="submission" date="2016-10" db="EMBL/GenBank/DDBJ databases">
        <authorList>
            <person name="de Groot N.N."/>
        </authorList>
    </citation>
    <scope>NUCLEOTIDE SEQUENCE [LARGE SCALE GENOMIC DNA]</scope>
    <source>
        <strain evidence="6 7">DSM 6793</strain>
    </source>
</reference>
<dbReference type="OrthoDB" id="9807157at2"/>
<protein>
    <submittedName>
        <fullName evidence="6">8-amino-7-oxononanoate synthase</fullName>
    </submittedName>
</protein>
<keyword evidence="7" id="KW-1185">Reference proteome</keyword>
<dbReference type="Gene3D" id="3.40.640.10">
    <property type="entry name" value="Type I PLP-dependent aspartate aminotransferase-like (Major domain)"/>
    <property type="match status" value="1"/>
</dbReference>
<dbReference type="AlphaFoldDB" id="A0A1I1ITM9"/>
<dbReference type="EMBL" id="FOLE01000005">
    <property type="protein sequence ID" value="SFC39271.1"/>
    <property type="molecule type" value="Genomic_DNA"/>
</dbReference>
<organism evidence="6 7">
    <name type="scientific">Flexibacter flexilis DSM 6793</name>
    <dbReference type="NCBI Taxonomy" id="927664"/>
    <lineage>
        <taxon>Bacteria</taxon>
        <taxon>Pseudomonadati</taxon>
        <taxon>Bacteroidota</taxon>
        <taxon>Cytophagia</taxon>
        <taxon>Cytophagales</taxon>
        <taxon>Flexibacteraceae</taxon>
        <taxon>Flexibacter</taxon>
    </lineage>
</organism>
<dbReference type="Gene3D" id="3.90.1150.10">
    <property type="entry name" value="Aspartate Aminotransferase, domain 1"/>
    <property type="match status" value="1"/>
</dbReference>